<dbReference type="eggNOG" id="COG3980">
    <property type="taxonomic scope" value="Bacteria"/>
</dbReference>
<geneLocation type="plasmid" evidence="2">
    <name>II</name>
</geneLocation>
<reference evidence="2" key="1">
    <citation type="journal article" date="2014" name="BMC Genomics">
        <title>Genome sequencing of two Neorhizobium galegae strains reveals a noeT gene responsible for the unusual acetylation of the nodulation factors.</title>
        <authorList>
            <person name="Osterman J."/>
            <person name="Marsh J."/>
            <person name="Laine P.K."/>
            <person name="Zeng Z."/>
            <person name="Alatalo E."/>
            <person name="Sullivan J.T."/>
            <person name="Young J.P."/>
            <person name="Thomas-Oates J."/>
            <person name="Paulin L."/>
            <person name="Lindstrom K."/>
        </authorList>
    </citation>
    <scope>NUCLEOTIDE SEQUENCE [LARGE SCALE GENOMIC DNA]</scope>
    <source>
        <strain evidence="2">HAMBI 1141</strain>
        <plasmid evidence="2">II</plasmid>
    </source>
</reference>
<organism evidence="1 2">
    <name type="scientific">Neorhizobium galegae bv. officinalis bv. officinalis str. HAMBI 1141</name>
    <dbReference type="NCBI Taxonomy" id="1028801"/>
    <lineage>
        <taxon>Bacteria</taxon>
        <taxon>Pseudomonadati</taxon>
        <taxon>Pseudomonadota</taxon>
        <taxon>Alphaproteobacteria</taxon>
        <taxon>Hyphomicrobiales</taxon>
        <taxon>Rhizobiaceae</taxon>
        <taxon>Rhizobium/Agrobacterium group</taxon>
        <taxon>Neorhizobium</taxon>
    </lineage>
</organism>
<proteinExistence type="predicted"/>
<evidence type="ECO:0000313" key="2">
    <source>
        <dbReference type="Proteomes" id="UP000028186"/>
    </source>
</evidence>
<name>A0A068TGX0_NEOGA</name>
<sequence>MFVFCIESSHTRGLGHLYRSLTLADELARRGRSVCFAVNRHQASHDIIKARGFAVYGYDMSAEAGSWELELIRSLGSAKIWINDRLNTQPAHAKAVVAAGLKLVTFDDRGDGAALADLNISALVFEDIAELKGKDVRSGVEFMILNPEIELYRRHRDNLTSVLVTMGGADTYGVTIKVAQWLRDNSMCATIVTGPAFQHKGELDAILTDKTEGVLTHLGAVASLAQEMARHDLAITGGGVTPFEACAGGLPCIVIANEDFEIPVGWALEKLGCARFAGHHRTFDLAPVFEDLPIRTMSLAALDAVDLEGVRRVGGLIRRLEI</sequence>
<gene>
    <name evidence="1" type="ORF">RG1141_PA04660</name>
</gene>
<dbReference type="AlphaFoldDB" id="A0A068TGX0"/>
<dbReference type="GO" id="GO:0016740">
    <property type="term" value="F:transferase activity"/>
    <property type="evidence" value="ECO:0007669"/>
    <property type="project" value="UniProtKB-KW"/>
</dbReference>
<evidence type="ECO:0000313" key="1">
    <source>
        <dbReference type="EMBL" id="CDN57301.1"/>
    </source>
</evidence>
<dbReference type="EMBL" id="HG938356">
    <property type="protein sequence ID" value="CDN57301.1"/>
    <property type="molecule type" value="Genomic_DNA"/>
</dbReference>
<protein>
    <submittedName>
        <fullName evidence="1">Putative glycosyltransferase spore coat polysaccharide biosynthesis protein</fullName>
    </submittedName>
</protein>
<dbReference type="KEGG" id="ngl:RG1141_PA04660"/>
<dbReference type="Gene3D" id="3.40.50.2000">
    <property type="entry name" value="Glycogen Phosphorylase B"/>
    <property type="match status" value="1"/>
</dbReference>
<accession>A0A068TGX0</accession>
<dbReference type="Proteomes" id="UP000028186">
    <property type="component" value="Plasmid pHAMBI1141a"/>
</dbReference>
<keyword evidence="1" id="KW-0614">Plasmid</keyword>
<keyword evidence="1" id="KW-0808">Transferase</keyword>
<dbReference type="HOGENOM" id="CLU_873920_0_0_5"/>
<dbReference type="Gene3D" id="3.40.50.11190">
    <property type="match status" value="1"/>
</dbReference>